<evidence type="ECO:0000313" key="1">
    <source>
        <dbReference type="EMBL" id="KAG0427120.1"/>
    </source>
</evidence>
<sequence>MGTKTGVRAPGPSTRRILRFEAGAQRRLRARAARLGRVRAPLPWARCRRASVRPAAAAPATPVTDAKGAVATALCSLGDPHGPVAAKSDGLAAGRRGSSLTTPGRAARRRHPSLVSSSSQPDEYASRPSRVASSRRCSGARVRPEGRQAVAVSVLASGGRGCVDPVPQRPHPSDALAARTELDSRKQLRHGRRRGKRRIAWAHFSGRFSFALRPVGQRVSDGPLGSLSARTALRRASFGRARGRLFSRFIDRCAVSCALNTINVLCYQILTLQICDRALYGSVIELPGFLPKQPSGSASSDAGRVVVSEEGLSALSAESGVERGGGLFGAPESSGGVLLGAHAAGLRSEPGAGMARRKGPEPQGKGPSSLFLLSEDNLIRRYTKFFIEWPYPLNA</sequence>
<comment type="caution">
    <text evidence="1">The sequence shown here is derived from an EMBL/GenBank/DDBJ whole genome shotgun (WGS) entry which is preliminary data.</text>
</comment>
<name>A0AC60Q2B2_IXOPE</name>
<dbReference type="EMBL" id="JABSTQ010009654">
    <property type="protein sequence ID" value="KAG0427120.1"/>
    <property type="molecule type" value="Genomic_DNA"/>
</dbReference>
<dbReference type="Proteomes" id="UP000805193">
    <property type="component" value="Unassembled WGS sequence"/>
</dbReference>
<protein>
    <submittedName>
        <fullName evidence="1">Uncharacterized protein</fullName>
    </submittedName>
</protein>
<organism evidence="1 2">
    <name type="scientific">Ixodes persulcatus</name>
    <name type="common">Taiga tick</name>
    <dbReference type="NCBI Taxonomy" id="34615"/>
    <lineage>
        <taxon>Eukaryota</taxon>
        <taxon>Metazoa</taxon>
        <taxon>Ecdysozoa</taxon>
        <taxon>Arthropoda</taxon>
        <taxon>Chelicerata</taxon>
        <taxon>Arachnida</taxon>
        <taxon>Acari</taxon>
        <taxon>Parasitiformes</taxon>
        <taxon>Ixodida</taxon>
        <taxon>Ixodoidea</taxon>
        <taxon>Ixodidae</taxon>
        <taxon>Ixodinae</taxon>
        <taxon>Ixodes</taxon>
    </lineage>
</organism>
<proteinExistence type="predicted"/>
<reference evidence="1 2" key="1">
    <citation type="journal article" date="2020" name="Cell">
        <title>Large-Scale Comparative Analyses of Tick Genomes Elucidate Their Genetic Diversity and Vector Capacities.</title>
        <authorList>
            <consortium name="Tick Genome and Microbiome Consortium (TIGMIC)"/>
            <person name="Jia N."/>
            <person name="Wang J."/>
            <person name="Shi W."/>
            <person name="Du L."/>
            <person name="Sun Y."/>
            <person name="Zhan W."/>
            <person name="Jiang J.F."/>
            <person name="Wang Q."/>
            <person name="Zhang B."/>
            <person name="Ji P."/>
            <person name="Bell-Sakyi L."/>
            <person name="Cui X.M."/>
            <person name="Yuan T.T."/>
            <person name="Jiang B.G."/>
            <person name="Yang W.F."/>
            <person name="Lam T.T."/>
            <person name="Chang Q.C."/>
            <person name="Ding S.J."/>
            <person name="Wang X.J."/>
            <person name="Zhu J.G."/>
            <person name="Ruan X.D."/>
            <person name="Zhao L."/>
            <person name="Wei J.T."/>
            <person name="Ye R.Z."/>
            <person name="Que T.C."/>
            <person name="Du C.H."/>
            <person name="Zhou Y.H."/>
            <person name="Cheng J.X."/>
            <person name="Dai P.F."/>
            <person name="Guo W.B."/>
            <person name="Han X.H."/>
            <person name="Huang E.J."/>
            <person name="Li L.F."/>
            <person name="Wei W."/>
            <person name="Gao Y.C."/>
            <person name="Liu J.Z."/>
            <person name="Shao H.Z."/>
            <person name="Wang X."/>
            <person name="Wang C.C."/>
            <person name="Yang T.C."/>
            <person name="Huo Q.B."/>
            <person name="Li W."/>
            <person name="Chen H.Y."/>
            <person name="Chen S.E."/>
            <person name="Zhou L.G."/>
            <person name="Ni X.B."/>
            <person name="Tian J.H."/>
            <person name="Sheng Y."/>
            <person name="Liu T."/>
            <person name="Pan Y.S."/>
            <person name="Xia L.Y."/>
            <person name="Li J."/>
            <person name="Zhao F."/>
            <person name="Cao W.C."/>
        </authorList>
    </citation>
    <scope>NUCLEOTIDE SEQUENCE [LARGE SCALE GENOMIC DNA]</scope>
    <source>
        <strain evidence="1">Iper-2018</strain>
    </source>
</reference>
<keyword evidence="2" id="KW-1185">Reference proteome</keyword>
<evidence type="ECO:0000313" key="2">
    <source>
        <dbReference type="Proteomes" id="UP000805193"/>
    </source>
</evidence>
<accession>A0AC60Q2B2</accession>
<gene>
    <name evidence="1" type="ORF">HPB47_025794</name>
</gene>